<dbReference type="Pfam" id="PF00294">
    <property type="entry name" value="PfkB"/>
    <property type="match status" value="2"/>
</dbReference>
<evidence type="ECO:0000256" key="1">
    <source>
        <dbReference type="ARBA" id="ARBA00010688"/>
    </source>
</evidence>
<dbReference type="PANTHER" id="PTHR43320:SF3">
    <property type="entry name" value="CARBOHYDRATE KINASE PFKB DOMAIN-CONTAINING PROTEIN"/>
    <property type="match status" value="1"/>
</dbReference>
<evidence type="ECO:0000256" key="3">
    <source>
        <dbReference type="ARBA" id="ARBA00022777"/>
    </source>
</evidence>
<keyword evidence="2" id="KW-0808">Transferase</keyword>
<sequence length="271" mass="27672">MSDVSIAAVGDNCIDRYLALKRSTVGGNAVNVGVHLARFGRSVSYYGAVGSDPDGERVLACLRANGVDTGHARIVDGSTTAYTDIAVDDDGERLIAFEDFGACAGYRPAAEEIDRLRACRHVHIGWLDDGGALKDALAAAGVSVSQDLSVSMAPDHRRSDGLAIAFISAGPSIVEGERLLAEALAGGAGTAVVTCGAMGSLAADGTTTARAGILPIDVVDTLGAGDTFIAGFIHARLDGQPLQRCLEAGRDAAAPTCLHLGGFPQQPANLA</sequence>
<comment type="similarity">
    <text evidence="1">Belongs to the carbohydrate kinase PfkB family.</text>
</comment>
<evidence type="ECO:0000313" key="6">
    <source>
        <dbReference type="Proteomes" id="UP000199071"/>
    </source>
</evidence>
<keyword evidence="6" id="KW-1185">Reference proteome</keyword>
<dbReference type="GO" id="GO:0016301">
    <property type="term" value="F:kinase activity"/>
    <property type="evidence" value="ECO:0007669"/>
    <property type="project" value="UniProtKB-KW"/>
</dbReference>
<proteinExistence type="inferred from homology"/>
<dbReference type="Gene3D" id="3.40.1190.20">
    <property type="match status" value="1"/>
</dbReference>
<gene>
    <name evidence="5" type="ORF">SAMN02982931_01668</name>
</gene>
<dbReference type="InterPro" id="IPR052700">
    <property type="entry name" value="Carb_kinase_PfkB-like"/>
</dbReference>
<feature type="domain" description="Carbohydrate kinase PfkB" evidence="4">
    <location>
        <begin position="23"/>
        <end position="104"/>
    </location>
</feature>
<dbReference type="SUPFAM" id="SSF53613">
    <property type="entry name" value="Ribokinase-like"/>
    <property type="match status" value="1"/>
</dbReference>
<reference evidence="5 6" key="1">
    <citation type="submission" date="2016-10" db="EMBL/GenBank/DDBJ databases">
        <authorList>
            <person name="de Groot N.N."/>
        </authorList>
    </citation>
    <scope>NUCLEOTIDE SEQUENCE [LARGE SCALE GENOMIC DNA]</scope>
    <source>
        <strain evidence="5 6">ATCC 35022</strain>
    </source>
</reference>
<dbReference type="STRING" id="665467.SAMN02982931_01668"/>
<dbReference type="AlphaFoldDB" id="A0A1G6BNX5"/>
<dbReference type="EMBL" id="FMXQ01000003">
    <property type="protein sequence ID" value="SDB22258.1"/>
    <property type="molecule type" value="Genomic_DNA"/>
</dbReference>
<dbReference type="Proteomes" id="UP000199071">
    <property type="component" value="Unassembled WGS sequence"/>
</dbReference>
<dbReference type="InterPro" id="IPR002173">
    <property type="entry name" value="Carboh/pur_kinase_PfkB_CS"/>
</dbReference>
<dbReference type="InterPro" id="IPR011611">
    <property type="entry name" value="PfkB_dom"/>
</dbReference>
<evidence type="ECO:0000259" key="4">
    <source>
        <dbReference type="Pfam" id="PF00294"/>
    </source>
</evidence>
<dbReference type="PANTHER" id="PTHR43320">
    <property type="entry name" value="SUGAR KINASE"/>
    <property type="match status" value="1"/>
</dbReference>
<organism evidence="5 6">
    <name type="scientific">Bauldia litoralis</name>
    <dbReference type="NCBI Taxonomy" id="665467"/>
    <lineage>
        <taxon>Bacteria</taxon>
        <taxon>Pseudomonadati</taxon>
        <taxon>Pseudomonadota</taxon>
        <taxon>Alphaproteobacteria</taxon>
        <taxon>Hyphomicrobiales</taxon>
        <taxon>Kaistiaceae</taxon>
        <taxon>Bauldia</taxon>
    </lineage>
</organism>
<accession>A0A1G6BNX5</accession>
<dbReference type="InterPro" id="IPR029056">
    <property type="entry name" value="Ribokinase-like"/>
</dbReference>
<evidence type="ECO:0000313" key="5">
    <source>
        <dbReference type="EMBL" id="SDB22258.1"/>
    </source>
</evidence>
<keyword evidence="3 5" id="KW-0418">Kinase</keyword>
<dbReference type="PROSITE" id="PS00584">
    <property type="entry name" value="PFKB_KINASES_2"/>
    <property type="match status" value="1"/>
</dbReference>
<dbReference type="OrthoDB" id="9776822at2"/>
<evidence type="ECO:0000256" key="2">
    <source>
        <dbReference type="ARBA" id="ARBA00022679"/>
    </source>
</evidence>
<feature type="domain" description="Carbohydrate kinase PfkB" evidence="4">
    <location>
        <begin position="177"/>
        <end position="261"/>
    </location>
</feature>
<protein>
    <submittedName>
        <fullName evidence="5">Fructoselysine 6-kinase</fullName>
    </submittedName>
</protein>
<dbReference type="RefSeq" id="WP_090875952.1">
    <property type="nucleotide sequence ID" value="NZ_FMXQ01000003.1"/>
</dbReference>
<name>A0A1G6BNX5_9HYPH</name>